<gene>
    <name evidence="1" type="ORF">PGTUg99_012713</name>
</gene>
<dbReference type="AlphaFoldDB" id="A0A5B0SKR8"/>
<protein>
    <submittedName>
        <fullName evidence="1">Uncharacterized protein</fullName>
    </submittedName>
</protein>
<dbReference type="Proteomes" id="UP000325313">
    <property type="component" value="Unassembled WGS sequence"/>
</dbReference>
<sequence>MATLAPVGSTPTEIVQHNSICPALITLTYLTAEEDMWQIAYLQLISQLKYVS</sequence>
<proteinExistence type="predicted"/>
<evidence type="ECO:0000313" key="1">
    <source>
        <dbReference type="EMBL" id="KAA1137753.1"/>
    </source>
</evidence>
<name>A0A5B0SKR8_PUCGR</name>
<dbReference type="EMBL" id="VDEP01000005">
    <property type="protein sequence ID" value="KAA1137753.1"/>
    <property type="molecule type" value="Genomic_DNA"/>
</dbReference>
<evidence type="ECO:0000313" key="2">
    <source>
        <dbReference type="Proteomes" id="UP000325313"/>
    </source>
</evidence>
<comment type="caution">
    <text evidence="1">The sequence shown here is derived from an EMBL/GenBank/DDBJ whole genome shotgun (WGS) entry which is preliminary data.</text>
</comment>
<accession>A0A5B0SKR8</accession>
<organism evidence="1 2">
    <name type="scientific">Puccinia graminis f. sp. tritici</name>
    <dbReference type="NCBI Taxonomy" id="56615"/>
    <lineage>
        <taxon>Eukaryota</taxon>
        <taxon>Fungi</taxon>
        <taxon>Dikarya</taxon>
        <taxon>Basidiomycota</taxon>
        <taxon>Pucciniomycotina</taxon>
        <taxon>Pucciniomycetes</taxon>
        <taxon>Pucciniales</taxon>
        <taxon>Pucciniaceae</taxon>
        <taxon>Puccinia</taxon>
    </lineage>
</organism>
<reference evidence="1 2" key="1">
    <citation type="submission" date="2019-05" db="EMBL/GenBank/DDBJ databases">
        <title>Emergence of the Ug99 lineage of the wheat stem rust pathogen through somatic hybridization.</title>
        <authorList>
            <person name="Li F."/>
            <person name="Upadhyaya N.M."/>
            <person name="Sperschneider J."/>
            <person name="Matny O."/>
            <person name="Nguyen-Phuc H."/>
            <person name="Mago R."/>
            <person name="Raley C."/>
            <person name="Miller M.E."/>
            <person name="Silverstein K.A.T."/>
            <person name="Henningsen E."/>
            <person name="Hirsch C.D."/>
            <person name="Visser B."/>
            <person name="Pretorius Z.A."/>
            <person name="Steffenson B.J."/>
            <person name="Schwessinger B."/>
            <person name="Dodds P.N."/>
            <person name="Figueroa M."/>
        </authorList>
    </citation>
    <scope>NUCLEOTIDE SEQUENCE [LARGE SCALE GENOMIC DNA]</scope>
    <source>
        <strain evidence="1 2">Ug99</strain>
    </source>
</reference>